<accession>A0A9D2U6C1</accession>
<dbReference type="Pfam" id="PF05048">
    <property type="entry name" value="NosD"/>
    <property type="match status" value="1"/>
</dbReference>
<dbReference type="Gene3D" id="2.160.20.10">
    <property type="entry name" value="Single-stranded right-handed beta-helix, Pectin lyase-like"/>
    <property type="match status" value="1"/>
</dbReference>
<dbReference type="InterPro" id="IPR012334">
    <property type="entry name" value="Pectin_lyas_fold"/>
</dbReference>
<dbReference type="InterPro" id="IPR007742">
    <property type="entry name" value="NosD_dom"/>
</dbReference>
<protein>
    <submittedName>
        <fullName evidence="2">Right-handed parallel beta-helix repeat-containing protein</fullName>
    </submittedName>
</protein>
<evidence type="ECO:0000259" key="1">
    <source>
        <dbReference type="Pfam" id="PF05048"/>
    </source>
</evidence>
<evidence type="ECO:0000313" key="2">
    <source>
        <dbReference type="EMBL" id="HJD42345.1"/>
    </source>
</evidence>
<dbReference type="CDD" id="cd21111">
    <property type="entry name" value="IFTase"/>
    <property type="match status" value="1"/>
</dbReference>
<dbReference type="InterPro" id="IPR011050">
    <property type="entry name" value="Pectin_lyase_fold/virulence"/>
</dbReference>
<gene>
    <name evidence="2" type="ORF">H9910_04985</name>
</gene>
<dbReference type="EMBL" id="DWUU01000029">
    <property type="protein sequence ID" value="HJD42345.1"/>
    <property type="molecule type" value="Genomic_DNA"/>
</dbReference>
<dbReference type="SUPFAM" id="SSF51126">
    <property type="entry name" value="Pectin lyase-like"/>
    <property type="match status" value="1"/>
</dbReference>
<organism evidence="2 3">
    <name type="scientific">Candidatus Mediterraneibacter quadrami</name>
    <dbReference type="NCBI Taxonomy" id="2838684"/>
    <lineage>
        <taxon>Bacteria</taxon>
        <taxon>Bacillati</taxon>
        <taxon>Bacillota</taxon>
        <taxon>Clostridia</taxon>
        <taxon>Lachnospirales</taxon>
        <taxon>Lachnospiraceae</taxon>
        <taxon>Mediterraneibacter</taxon>
    </lineage>
</organism>
<sequence length="451" mass="49377">MAGNNYYDVTKWPVGNPYEDIGEVINSIIADVKSRQAESDINEGGKPGAVIYIPSGDYHLRTQVMIDISYLKIMGSGHGFTSSSIRFNVPEKDWPGLHELWPGGSRILVDLDADEAAGERAQAAFYVEREGSPRISSVEFENFCIDGLHFVDDGTGEPNPENTYVNGKTGIYVAGAQDSFRITGMGFVYLEHAITIYHADALSIHDNFIAECGSCIELRGWGQASKVTENLIGAGYKGYSIYAQNFGGLLVSSNNIFPRGKSSVHFDGVARSIVTGNRFHSFYPGMLVMEGNCAENLVSSNHFYRSREPWPPMRQHDNGLDDLYGLVYISGNYNTVTANHFSEIIDREFITPADAKPVIIRIASGRNNYVNANHIAALTEEATESKEAQDSCYSAQVEAMLSISRSKEIDITAVVVDPAAVKNTVLDTGTEAQTVIDRKANAFRPLPEIGA</sequence>
<feature type="domain" description="Periplasmic copper-binding protein NosD beta helix" evidence="1">
    <location>
        <begin position="160"/>
        <end position="309"/>
    </location>
</feature>
<comment type="caution">
    <text evidence="2">The sequence shown here is derived from an EMBL/GenBank/DDBJ whole genome shotgun (WGS) entry which is preliminary data.</text>
</comment>
<dbReference type="Proteomes" id="UP000823909">
    <property type="component" value="Unassembled WGS sequence"/>
</dbReference>
<dbReference type="AlphaFoldDB" id="A0A9D2U6C1"/>
<reference evidence="2" key="1">
    <citation type="journal article" date="2021" name="PeerJ">
        <title>Extensive microbial diversity within the chicken gut microbiome revealed by metagenomics and culture.</title>
        <authorList>
            <person name="Gilroy R."/>
            <person name="Ravi A."/>
            <person name="Getino M."/>
            <person name="Pursley I."/>
            <person name="Horton D.L."/>
            <person name="Alikhan N.F."/>
            <person name="Baker D."/>
            <person name="Gharbi K."/>
            <person name="Hall N."/>
            <person name="Watson M."/>
            <person name="Adriaenssens E.M."/>
            <person name="Foster-Nyarko E."/>
            <person name="Jarju S."/>
            <person name="Secka A."/>
            <person name="Antonio M."/>
            <person name="Oren A."/>
            <person name="Chaudhuri R.R."/>
            <person name="La Ragione R."/>
            <person name="Hildebrand F."/>
            <person name="Pallen M.J."/>
        </authorList>
    </citation>
    <scope>NUCLEOTIDE SEQUENCE</scope>
    <source>
        <strain evidence="2">ChiBcec15-3976</strain>
    </source>
</reference>
<name>A0A9D2U6C1_9FIRM</name>
<reference evidence="2" key="2">
    <citation type="submission" date="2021-04" db="EMBL/GenBank/DDBJ databases">
        <authorList>
            <person name="Gilroy R."/>
        </authorList>
    </citation>
    <scope>NUCLEOTIDE SEQUENCE</scope>
    <source>
        <strain evidence="2">ChiBcec15-3976</strain>
    </source>
</reference>
<evidence type="ECO:0000313" key="3">
    <source>
        <dbReference type="Proteomes" id="UP000823909"/>
    </source>
</evidence>
<proteinExistence type="predicted"/>